<reference evidence="1 2" key="1">
    <citation type="journal article" date="2016" name="Sci. Rep.">
        <title>The Dendrobium catenatum Lindl. genome sequence provides insights into polysaccharide synthase, floral development and adaptive evolution.</title>
        <authorList>
            <person name="Zhang G.Q."/>
            <person name="Xu Q."/>
            <person name="Bian C."/>
            <person name="Tsai W.C."/>
            <person name="Yeh C.M."/>
            <person name="Liu K.W."/>
            <person name="Yoshida K."/>
            <person name="Zhang L.S."/>
            <person name="Chang S.B."/>
            <person name="Chen F."/>
            <person name="Shi Y."/>
            <person name="Su Y.Y."/>
            <person name="Zhang Y.Q."/>
            <person name="Chen L.J."/>
            <person name="Yin Y."/>
            <person name="Lin M."/>
            <person name="Huang H."/>
            <person name="Deng H."/>
            <person name="Wang Z.W."/>
            <person name="Zhu S.L."/>
            <person name="Zhao X."/>
            <person name="Deng C."/>
            <person name="Niu S.C."/>
            <person name="Huang J."/>
            <person name="Wang M."/>
            <person name="Liu G.H."/>
            <person name="Yang H.J."/>
            <person name="Xiao X.J."/>
            <person name="Hsiao Y.Y."/>
            <person name="Wu W.L."/>
            <person name="Chen Y.Y."/>
            <person name="Mitsuda N."/>
            <person name="Ohme-Takagi M."/>
            <person name="Luo Y.B."/>
            <person name="Van de Peer Y."/>
            <person name="Liu Z.J."/>
        </authorList>
    </citation>
    <scope>NUCLEOTIDE SEQUENCE [LARGE SCALE GENOMIC DNA]</scope>
    <source>
        <tissue evidence="1">The whole plant</tissue>
    </source>
</reference>
<keyword evidence="2" id="KW-1185">Reference proteome</keyword>
<dbReference type="EMBL" id="KZ502704">
    <property type="protein sequence ID" value="PKU73973.1"/>
    <property type="molecule type" value="Genomic_DNA"/>
</dbReference>
<gene>
    <name evidence="1" type="ORF">MA16_Dca022716</name>
</gene>
<dbReference type="Proteomes" id="UP000233837">
    <property type="component" value="Unassembled WGS sequence"/>
</dbReference>
<dbReference type="AlphaFoldDB" id="A0A2I0WE88"/>
<accession>A0A2I0WE88</accession>
<protein>
    <submittedName>
        <fullName evidence="1">Uncharacterized protein</fullName>
    </submittedName>
</protein>
<reference evidence="1 2" key="2">
    <citation type="journal article" date="2017" name="Nature">
        <title>The Apostasia genome and the evolution of orchids.</title>
        <authorList>
            <person name="Zhang G.Q."/>
            <person name="Liu K.W."/>
            <person name="Li Z."/>
            <person name="Lohaus R."/>
            <person name="Hsiao Y.Y."/>
            <person name="Niu S.C."/>
            <person name="Wang J.Y."/>
            <person name="Lin Y.C."/>
            <person name="Xu Q."/>
            <person name="Chen L.J."/>
            <person name="Yoshida K."/>
            <person name="Fujiwara S."/>
            <person name="Wang Z.W."/>
            <person name="Zhang Y.Q."/>
            <person name="Mitsuda N."/>
            <person name="Wang M."/>
            <person name="Liu G.H."/>
            <person name="Pecoraro L."/>
            <person name="Huang H.X."/>
            <person name="Xiao X.J."/>
            <person name="Lin M."/>
            <person name="Wu X.Y."/>
            <person name="Wu W.L."/>
            <person name="Chen Y.Y."/>
            <person name="Chang S.B."/>
            <person name="Sakamoto S."/>
            <person name="Ohme-Takagi M."/>
            <person name="Yagi M."/>
            <person name="Zeng S.J."/>
            <person name="Shen C.Y."/>
            <person name="Yeh C.M."/>
            <person name="Luo Y.B."/>
            <person name="Tsai W.C."/>
            <person name="Van de Peer Y."/>
            <person name="Liu Z.J."/>
        </authorList>
    </citation>
    <scope>NUCLEOTIDE SEQUENCE [LARGE SCALE GENOMIC DNA]</scope>
    <source>
        <tissue evidence="1">The whole plant</tissue>
    </source>
</reference>
<evidence type="ECO:0000313" key="2">
    <source>
        <dbReference type="Proteomes" id="UP000233837"/>
    </source>
</evidence>
<name>A0A2I0WE88_9ASPA</name>
<sequence length="65" mass="7108">MLLGEAVECYTLDGESPVAESITSLRSYPSSMGHVESHVNQQGPPCKAKYSWVICMKKTCCNSQP</sequence>
<proteinExistence type="predicted"/>
<organism evidence="1 2">
    <name type="scientific">Dendrobium catenatum</name>
    <dbReference type="NCBI Taxonomy" id="906689"/>
    <lineage>
        <taxon>Eukaryota</taxon>
        <taxon>Viridiplantae</taxon>
        <taxon>Streptophyta</taxon>
        <taxon>Embryophyta</taxon>
        <taxon>Tracheophyta</taxon>
        <taxon>Spermatophyta</taxon>
        <taxon>Magnoliopsida</taxon>
        <taxon>Liliopsida</taxon>
        <taxon>Asparagales</taxon>
        <taxon>Orchidaceae</taxon>
        <taxon>Epidendroideae</taxon>
        <taxon>Malaxideae</taxon>
        <taxon>Dendrobiinae</taxon>
        <taxon>Dendrobium</taxon>
    </lineage>
</organism>
<evidence type="ECO:0000313" key="1">
    <source>
        <dbReference type="EMBL" id="PKU73973.1"/>
    </source>
</evidence>